<dbReference type="Pfam" id="PF05154">
    <property type="entry name" value="TM2"/>
    <property type="match status" value="1"/>
</dbReference>
<evidence type="ECO:0000256" key="5">
    <source>
        <dbReference type="SAM" id="Phobius"/>
    </source>
</evidence>
<feature type="domain" description="TM2" evidence="6">
    <location>
        <begin position="15"/>
        <end position="57"/>
    </location>
</feature>
<dbReference type="OrthoDB" id="9816361at2"/>
<keyword evidence="8" id="KW-1185">Reference proteome</keyword>
<protein>
    <submittedName>
        <fullName evidence="7">TM2 domain-containing protein</fullName>
    </submittedName>
</protein>
<accession>A0A7J5ASY4</accession>
<evidence type="ECO:0000313" key="8">
    <source>
        <dbReference type="Proteomes" id="UP000467305"/>
    </source>
</evidence>
<comment type="caution">
    <text evidence="7">The sequence shown here is derived from an EMBL/GenBank/DDBJ whole genome shotgun (WGS) entry which is preliminary data.</text>
</comment>
<reference evidence="7 8" key="1">
    <citation type="submission" date="2019-09" db="EMBL/GenBank/DDBJ databases">
        <authorList>
            <person name="Cao W.R."/>
        </authorList>
    </citation>
    <scope>NUCLEOTIDE SEQUENCE [LARGE SCALE GENOMIC DNA]</scope>
    <source>
        <strain evidence="8">a4</strain>
    </source>
</reference>
<feature type="transmembrane region" description="Helical" evidence="5">
    <location>
        <begin position="19"/>
        <end position="38"/>
    </location>
</feature>
<keyword evidence="2 5" id="KW-0812">Transmembrane</keyword>
<dbReference type="AlphaFoldDB" id="A0A7J5ASY4"/>
<feature type="transmembrane region" description="Helical" evidence="5">
    <location>
        <begin position="45"/>
        <end position="78"/>
    </location>
</feature>
<comment type="subcellular location">
    <subcellularLocation>
        <location evidence="1">Membrane</location>
        <topology evidence="1">Multi-pass membrane protein</topology>
    </subcellularLocation>
</comment>
<evidence type="ECO:0000313" key="7">
    <source>
        <dbReference type="EMBL" id="KAB1160752.1"/>
    </source>
</evidence>
<name>A0A7J5ASY4_9FLAO</name>
<sequence>MNIIDENGNAVPNQESKRVLAGVLAIILGPLGIHKFILGYTKEGIIMLVGTFILGIITCGIASWAMGVIGLVEGIIYLTKSDEEFVYTYQTNSRGWF</sequence>
<evidence type="ECO:0000256" key="3">
    <source>
        <dbReference type="ARBA" id="ARBA00022989"/>
    </source>
</evidence>
<dbReference type="GO" id="GO:0016020">
    <property type="term" value="C:membrane"/>
    <property type="evidence" value="ECO:0007669"/>
    <property type="project" value="UniProtKB-SubCell"/>
</dbReference>
<proteinExistence type="predicted"/>
<evidence type="ECO:0000256" key="2">
    <source>
        <dbReference type="ARBA" id="ARBA00022692"/>
    </source>
</evidence>
<dbReference type="EMBL" id="WAAU01000003">
    <property type="protein sequence ID" value="KAB1160752.1"/>
    <property type="molecule type" value="Genomic_DNA"/>
</dbReference>
<organism evidence="7 8">
    <name type="scientific">Tenacibaculum aiptasiae</name>
    <dbReference type="NCBI Taxonomy" id="426481"/>
    <lineage>
        <taxon>Bacteria</taxon>
        <taxon>Pseudomonadati</taxon>
        <taxon>Bacteroidota</taxon>
        <taxon>Flavobacteriia</taxon>
        <taxon>Flavobacteriales</taxon>
        <taxon>Flavobacteriaceae</taxon>
        <taxon>Tenacibaculum</taxon>
    </lineage>
</organism>
<keyword evidence="3 5" id="KW-1133">Transmembrane helix</keyword>
<dbReference type="InterPro" id="IPR007829">
    <property type="entry name" value="TM2"/>
</dbReference>
<keyword evidence="4 5" id="KW-0472">Membrane</keyword>
<evidence type="ECO:0000256" key="1">
    <source>
        <dbReference type="ARBA" id="ARBA00004141"/>
    </source>
</evidence>
<dbReference type="RefSeq" id="WP_150898381.1">
    <property type="nucleotide sequence ID" value="NZ_WAAU01000003.1"/>
</dbReference>
<evidence type="ECO:0000259" key="6">
    <source>
        <dbReference type="Pfam" id="PF05154"/>
    </source>
</evidence>
<evidence type="ECO:0000256" key="4">
    <source>
        <dbReference type="ARBA" id="ARBA00023136"/>
    </source>
</evidence>
<dbReference type="Proteomes" id="UP000467305">
    <property type="component" value="Unassembled WGS sequence"/>
</dbReference>
<gene>
    <name evidence="7" type="ORF">F7018_02425</name>
</gene>